<keyword evidence="1" id="KW-0963">Cytoplasm</keyword>
<feature type="compositionally biased region" description="Basic residues" evidence="5">
    <location>
        <begin position="90"/>
        <end position="102"/>
    </location>
</feature>
<name>A0A0D3I0Y4_EMIH1</name>
<dbReference type="STRING" id="2903.A0A0D3I0Y4"/>
<evidence type="ECO:0000256" key="5">
    <source>
        <dbReference type="SAM" id="MobiDB-lite"/>
    </source>
</evidence>
<dbReference type="PANTHER" id="PTHR12399:SF3">
    <property type="entry name" value="EUKARYOTIC TRANSLATION INITIATION FACTOR 3 SUBUNIT D"/>
    <property type="match status" value="1"/>
</dbReference>
<dbReference type="GO" id="GO:0003723">
    <property type="term" value="F:RNA binding"/>
    <property type="evidence" value="ECO:0007669"/>
    <property type="project" value="UniProtKB-KW"/>
</dbReference>
<dbReference type="GO" id="GO:0005852">
    <property type="term" value="C:eukaryotic translation initiation factor 3 complex"/>
    <property type="evidence" value="ECO:0007669"/>
    <property type="project" value="InterPro"/>
</dbReference>
<organism evidence="6 7">
    <name type="scientific">Emiliania huxleyi (strain CCMP1516)</name>
    <dbReference type="NCBI Taxonomy" id="280463"/>
    <lineage>
        <taxon>Eukaryota</taxon>
        <taxon>Haptista</taxon>
        <taxon>Haptophyta</taxon>
        <taxon>Prymnesiophyceae</taxon>
        <taxon>Isochrysidales</taxon>
        <taxon>Noelaerhabdaceae</taxon>
        <taxon>Emiliania</taxon>
    </lineage>
</organism>
<proteinExistence type="predicted"/>
<feature type="region of interest" description="Disordered" evidence="5">
    <location>
        <begin position="71"/>
        <end position="102"/>
    </location>
</feature>
<dbReference type="PaxDb" id="2903-EOD04919"/>
<dbReference type="AlphaFoldDB" id="A0A0D3I0Y4"/>
<evidence type="ECO:0000256" key="1">
    <source>
        <dbReference type="ARBA" id="ARBA00022490"/>
    </source>
</evidence>
<dbReference type="EnsemblProtists" id="EOD04919">
    <property type="protein sequence ID" value="EOD04919"/>
    <property type="gene ID" value="EMIHUDRAFT_259413"/>
</dbReference>
<dbReference type="InterPro" id="IPR007783">
    <property type="entry name" value="eIF3d"/>
</dbReference>
<accession>A0A0D3I0Y4</accession>
<sequence length="102" mass="11192">MTTSDDPEIARLADDPAHKDVKVFATDAIVSVIMAAPRSAMGWDIVINKVDGRLFLDKRHGSPIDFVSCNETGNDFMSEDPDPRGMPKPPPKKVPQKGRHPP</sequence>
<keyword evidence="3" id="KW-0694">RNA-binding</keyword>
<dbReference type="GO" id="GO:0003743">
    <property type="term" value="F:translation initiation factor activity"/>
    <property type="evidence" value="ECO:0007669"/>
    <property type="project" value="UniProtKB-KW"/>
</dbReference>
<evidence type="ECO:0000256" key="3">
    <source>
        <dbReference type="ARBA" id="ARBA00022884"/>
    </source>
</evidence>
<keyword evidence="4" id="KW-0648">Protein biosynthesis</keyword>
<dbReference type="Pfam" id="PF05091">
    <property type="entry name" value="eIF-3_zeta"/>
    <property type="match status" value="1"/>
</dbReference>
<dbReference type="eggNOG" id="KOG2479">
    <property type="taxonomic scope" value="Eukaryota"/>
</dbReference>
<evidence type="ECO:0000313" key="7">
    <source>
        <dbReference type="Proteomes" id="UP000013827"/>
    </source>
</evidence>
<reference evidence="7" key="1">
    <citation type="journal article" date="2013" name="Nature">
        <title>Pan genome of the phytoplankton Emiliania underpins its global distribution.</title>
        <authorList>
            <person name="Read B.A."/>
            <person name="Kegel J."/>
            <person name="Klute M.J."/>
            <person name="Kuo A."/>
            <person name="Lefebvre S.C."/>
            <person name="Maumus F."/>
            <person name="Mayer C."/>
            <person name="Miller J."/>
            <person name="Monier A."/>
            <person name="Salamov A."/>
            <person name="Young J."/>
            <person name="Aguilar M."/>
            <person name="Claverie J.M."/>
            <person name="Frickenhaus S."/>
            <person name="Gonzalez K."/>
            <person name="Herman E.K."/>
            <person name="Lin Y.C."/>
            <person name="Napier J."/>
            <person name="Ogata H."/>
            <person name="Sarno A.F."/>
            <person name="Shmutz J."/>
            <person name="Schroeder D."/>
            <person name="de Vargas C."/>
            <person name="Verret F."/>
            <person name="von Dassow P."/>
            <person name="Valentin K."/>
            <person name="Van de Peer Y."/>
            <person name="Wheeler G."/>
            <person name="Dacks J.B."/>
            <person name="Delwiche C.F."/>
            <person name="Dyhrman S.T."/>
            <person name="Glockner G."/>
            <person name="John U."/>
            <person name="Richards T."/>
            <person name="Worden A.Z."/>
            <person name="Zhang X."/>
            <person name="Grigoriev I.V."/>
            <person name="Allen A.E."/>
            <person name="Bidle K."/>
            <person name="Borodovsky M."/>
            <person name="Bowler C."/>
            <person name="Brownlee C."/>
            <person name="Cock J.M."/>
            <person name="Elias M."/>
            <person name="Gladyshev V.N."/>
            <person name="Groth M."/>
            <person name="Guda C."/>
            <person name="Hadaegh A."/>
            <person name="Iglesias-Rodriguez M.D."/>
            <person name="Jenkins J."/>
            <person name="Jones B.M."/>
            <person name="Lawson T."/>
            <person name="Leese F."/>
            <person name="Lindquist E."/>
            <person name="Lobanov A."/>
            <person name="Lomsadze A."/>
            <person name="Malik S.B."/>
            <person name="Marsh M.E."/>
            <person name="Mackinder L."/>
            <person name="Mock T."/>
            <person name="Mueller-Roeber B."/>
            <person name="Pagarete A."/>
            <person name="Parker M."/>
            <person name="Probert I."/>
            <person name="Quesneville H."/>
            <person name="Raines C."/>
            <person name="Rensing S.A."/>
            <person name="Riano-Pachon D.M."/>
            <person name="Richier S."/>
            <person name="Rokitta S."/>
            <person name="Shiraiwa Y."/>
            <person name="Soanes D.M."/>
            <person name="van der Giezen M."/>
            <person name="Wahlund T.M."/>
            <person name="Williams B."/>
            <person name="Wilson W."/>
            <person name="Wolfe G."/>
            <person name="Wurch L.L."/>
        </authorList>
    </citation>
    <scope>NUCLEOTIDE SEQUENCE</scope>
</reference>
<keyword evidence="2" id="KW-0396">Initiation factor</keyword>
<dbReference type="PANTHER" id="PTHR12399">
    <property type="entry name" value="EUKARYOTIC TRANSLATION INITIATION FACTOR 3 SUBUNIT 7"/>
    <property type="match status" value="1"/>
</dbReference>
<evidence type="ECO:0000256" key="4">
    <source>
        <dbReference type="ARBA" id="ARBA00022917"/>
    </source>
</evidence>
<evidence type="ECO:0000256" key="2">
    <source>
        <dbReference type="ARBA" id="ARBA00022540"/>
    </source>
</evidence>
<evidence type="ECO:0000313" key="6">
    <source>
        <dbReference type="EnsemblProtists" id="EOD04919"/>
    </source>
</evidence>
<keyword evidence="7" id="KW-1185">Reference proteome</keyword>
<protein>
    <submittedName>
        <fullName evidence="6">Uncharacterized protein</fullName>
    </submittedName>
</protein>
<dbReference type="Proteomes" id="UP000013827">
    <property type="component" value="Unassembled WGS sequence"/>
</dbReference>
<reference evidence="6" key="2">
    <citation type="submission" date="2024-10" db="UniProtKB">
        <authorList>
            <consortium name="EnsemblProtists"/>
        </authorList>
    </citation>
    <scope>IDENTIFICATION</scope>
</reference>